<dbReference type="EMBL" id="AEXM01000006">
    <property type="protein sequence ID" value="EGC82820.1"/>
    <property type="molecule type" value="Genomic_DNA"/>
</dbReference>
<dbReference type="RefSeq" id="WP_004833938.1">
    <property type="nucleotide sequence ID" value="NZ_AEXM01000006.1"/>
</dbReference>
<dbReference type="eggNOG" id="ENOG5032VHQ">
    <property type="taxonomic scope" value="Bacteria"/>
</dbReference>
<feature type="transmembrane region" description="Helical" evidence="1">
    <location>
        <begin position="12"/>
        <end position="33"/>
    </location>
</feature>
<keyword evidence="1" id="KW-0812">Transmembrane</keyword>
<organism evidence="2 3">
    <name type="scientific">Anaerococcus prevotii ACS-065-V-Col13</name>
    <dbReference type="NCBI Taxonomy" id="879305"/>
    <lineage>
        <taxon>Bacteria</taxon>
        <taxon>Bacillati</taxon>
        <taxon>Bacillota</taxon>
        <taxon>Tissierellia</taxon>
        <taxon>Tissierellales</taxon>
        <taxon>Peptoniphilaceae</taxon>
        <taxon>Anaerococcus</taxon>
    </lineage>
</organism>
<dbReference type="STRING" id="879305.HMPREF9290_0948"/>
<dbReference type="Proteomes" id="UP000005286">
    <property type="component" value="Unassembled WGS sequence"/>
</dbReference>
<evidence type="ECO:0000256" key="1">
    <source>
        <dbReference type="SAM" id="Phobius"/>
    </source>
</evidence>
<keyword evidence="1" id="KW-0472">Membrane</keyword>
<accession>F0GTM5</accession>
<protein>
    <submittedName>
        <fullName evidence="2">Uncharacterized protein</fullName>
    </submittedName>
</protein>
<keyword evidence="3" id="KW-1185">Reference proteome</keyword>
<proteinExistence type="predicted"/>
<comment type="caution">
    <text evidence="2">The sequence shown here is derived from an EMBL/GenBank/DDBJ whole genome shotgun (WGS) entry which is preliminary data.</text>
</comment>
<dbReference type="AlphaFoldDB" id="F0GTM5"/>
<gene>
    <name evidence="2" type="ORF">HMPREF9290_0948</name>
</gene>
<evidence type="ECO:0000313" key="2">
    <source>
        <dbReference type="EMBL" id="EGC82820.1"/>
    </source>
</evidence>
<keyword evidence="1" id="KW-1133">Transmembrane helix</keyword>
<dbReference type="PATRIC" id="fig|879305.3.peg.170"/>
<reference evidence="2 3" key="1">
    <citation type="submission" date="2011-01" db="EMBL/GenBank/DDBJ databases">
        <authorList>
            <person name="Durkin A.S."/>
            <person name="Madupu R."/>
            <person name="Torralba M."/>
            <person name="Gillis M."/>
            <person name="Methe B."/>
            <person name="Sutton G."/>
            <person name="Nelson K.E."/>
        </authorList>
    </citation>
    <scope>NUCLEOTIDE SEQUENCE [LARGE SCALE GENOMIC DNA]</scope>
    <source>
        <strain evidence="2 3">ACS-065-V-Col13</strain>
    </source>
</reference>
<sequence length="349" mass="40881">MTDKKRKSGRVFFWLIILLVLVFAGGIGINKLFNTDFDDLSDLDREVISEYDKFIASGESLWKDYKLEDKDLIFVNKNAFGSAYLVTKSDISSVFAKDINFSKKKPYKVYRISRFYPKSITYIMGDFNTNGKTYRAFGKDNIFYIKYTDESISKKLTSKYFMPYLAHEAYHYYMQGAWKNLSFRGLSYDENELDLLDKEYQILDKIKDGIDNDISKDELLDLTRSYLDIMDERIKNTDRQKLESELFEETMEGVANYITIKTSKLVGYDYDIMYFENTKDVNFSDVVPTIRKGEIGQDILGEKIVYESGALLTKLIERLEDDDTWQDEINRRGSKDLTLYGFINEKYGK</sequence>
<name>F0GTM5_9FIRM</name>
<evidence type="ECO:0000313" key="3">
    <source>
        <dbReference type="Proteomes" id="UP000005286"/>
    </source>
</evidence>